<dbReference type="Pfam" id="PF00657">
    <property type="entry name" value="Lipase_GDSL"/>
    <property type="match status" value="1"/>
</dbReference>
<dbReference type="InterPro" id="IPR008265">
    <property type="entry name" value="Lipase_GDSL_AS"/>
</dbReference>
<dbReference type="GO" id="GO:0006629">
    <property type="term" value="P:lipid metabolic process"/>
    <property type="evidence" value="ECO:0007669"/>
    <property type="project" value="InterPro"/>
</dbReference>
<dbReference type="PANTHER" id="PTHR45642:SF134">
    <property type="entry name" value="BNAC02G29810D PROTEIN"/>
    <property type="match status" value="1"/>
</dbReference>
<dbReference type="InterPro" id="IPR036514">
    <property type="entry name" value="SGNH_hydro_sf"/>
</dbReference>
<dbReference type="Proteomes" id="UP000237347">
    <property type="component" value="Unassembled WGS sequence"/>
</dbReference>
<accession>A0AAW0LHD5</accession>
<dbReference type="InterPro" id="IPR001087">
    <property type="entry name" value="GDSL"/>
</dbReference>
<proteinExistence type="inferred from homology"/>
<keyword evidence="3" id="KW-1185">Reference proteome</keyword>
<reference evidence="2 3" key="1">
    <citation type="journal article" date="2018" name="Sci. Data">
        <title>The draft genome sequence of cork oak.</title>
        <authorList>
            <person name="Ramos A.M."/>
            <person name="Usie A."/>
            <person name="Barbosa P."/>
            <person name="Barros P.M."/>
            <person name="Capote T."/>
            <person name="Chaves I."/>
            <person name="Simoes F."/>
            <person name="Abreu I."/>
            <person name="Carrasquinho I."/>
            <person name="Faro C."/>
            <person name="Guimaraes J.B."/>
            <person name="Mendonca D."/>
            <person name="Nobrega F."/>
            <person name="Rodrigues L."/>
            <person name="Saibo N.J.M."/>
            <person name="Varela M.C."/>
            <person name="Egas C."/>
            <person name="Matos J."/>
            <person name="Miguel C.M."/>
            <person name="Oliveira M.M."/>
            <person name="Ricardo C.P."/>
            <person name="Goncalves S."/>
        </authorList>
    </citation>
    <scope>NUCLEOTIDE SEQUENCE [LARGE SCALE GENOMIC DNA]</scope>
    <source>
        <strain evidence="3">cv. HL8</strain>
    </source>
</reference>
<sequence>MLSAISMTMQRMLHHIYKHGSLSTSGRIPKEKPGAMLHSNMKRFSSSTTLFFLSFVFAILCTSKAVIKIPRNETISAVIMFGDSIVDTGTNNGITTLAKYNFLPYGRDFKGGIPTGRFSNGKVPSDFLDFEQYIGKLKGIVGEERTNFILAKSVAFVVAGSNDIANAYYLSGIRKAKYDELYGVGARRICVLSVPPLGCLPSQRTLVGGSEEECAKEPNQASQVFNDKLSRELGYLNNNLPNAKVVYIDVYNPLLDIITNPKKYGFEVANKGCCGTGSIEASILCNKLTAFTCTDDSKYVLFDSYHPTEKTYQIIVDGILKKYINSFL</sequence>
<organism evidence="2 3">
    <name type="scientific">Quercus suber</name>
    <name type="common">Cork oak</name>
    <dbReference type="NCBI Taxonomy" id="58331"/>
    <lineage>
        <taxon>Eukaryota</taxon>
        <taxon>Viridiplantae</taxon>
        <taxon>Streptophyta</taxon>
        <taxon>Embryophyta</taxon>
        <taxon>Tracheophyta</taxon>
        <taxon>Spermatophyta</taxon>
        <taxon>Magnoliopsida</taxon>
        <taxon>eudicotyledons</taxon>
        <taxon>Gunneridae</taxon>
        <taxon>Pentapetalae</taxon>
        <taxon>rosids</taxon>
        <taxon>fabids</taxon>
        <taxon>Fagales</taxon>
        <taxon>Fagaceae</taxon>
        <taxon>Quercus</taxon>
    </lineage>
</organism>
<dbReference type="GO" id="GO:0005576">
    <property type="term" value="C:extracellular region"/>
    <property type="evidence" value="ECO:0007669"/>
    <property type="project" value="TreeGrafter"/>
</dbReference>
<dbReference type="Gene3D" id="3.40.50.1110">
    <property type="entry name" value="SGNH hydrolase"/>
    <property type="match status" value="2"/>
</dbReference>
<gene>
    <name evidence="2" type="primary">EXL3_10</name>
    <name evidence="2" type="ORF">CFP56_000814</name>
</gene>
<protein>
    <submittedName>
        <fullName evidence="2">Gdsl esterase/lipase exl3</fullName>
    </submittedName>
</protein>
<dbReference type="EMBL" id="PKMF04000100">
    <property type="protein sequence ID" value="KAK7850501.1"/>
    <property type="molecule type" value="Genomic_DNA"/>
</dbReference>
<dbReference type="PANTHER" id="PTHR45642">
    <property type="entry name" value="GDSL ESTERASE/LIPASE EXL3"/>
    <property type="match status" value="1"/>
</dbReference>
<dbReference type="PROSITE" id="PS01098">
    <property type="entry name" value="LIPASE_GDSL_SER"/>
    <property type="match status" value="1"/>
</dbReference>
<dbReference type="InterPro" id="IPR050592">
    <property type="entry name" value="GDSL_lipolytic_enzyme"/>
</dbReference>
<dbReference type="CDD" id="cd01837">
    <property type="entry name" value="SGNH_plant_lipase_like"/>
    <property type="match status" value="1"/>
</dbReference>
<evidence type="ECO:0000313" key="3">
    <source>
        <dbReference type="Proteomes" id="UP000237347"/>
    </source>
</evidence>
<name>A0AAW0LHD5_QUESU</name>
<dbReference type="AlphaFoldDB" id="A0AAW0LHD5"/>
<comment type="caution">
    <text evidence="2">The sequence shown here is derived from an EMBL/GenBank/DDBJ whole genome shotgun (WGS) entry which is preliminary data.</text>
</comment>
<evidence type="ECO:0000313" key="2">
    <source>
        <dbReference type="EMBL" id="KAK7850501.1"/>
    </source>
</evidence>
<dbReference type="InterPro" id="IPR035669">
    <property type="entry name" value="SGNH_plant_lipase-like"/>
</dbReference>
<comment type="similarity">
    <text evidence="1">Belongs to the 'GDSL' lipolytic enzyme family.</text>
</comment>
<dbReference type="GO" id="GO:0016298">
    <property type="term" value="F:lipase activity"/>
    <property type="evidence" value="ECO:0007669"/>
    <property type="project" value="InterPro"/>
</dbReference>
<evidence type="ECO:0000256" key="1">
    <source>
        <dbReference type="ARBA" id="ARBA00008668"/>
    </source>
</evidence>
<dbReference type="SUPFAM" id="SSF52266">
    <property type="entry name" value="SGNH hydrolase"/>
    <property type="match status" value="1"/>
</dbReference>